<keyword evidence="2" id="KW-0808">Transferase</keyword>
<dbReference type="GO" id="GO:0005524">
    <property type="term" value="F:ATP binding"/>
    <property type="evidence" value="ECO:0007669"/>
    <property type="project" value="UniProtKB-KW"/>
</dbReference>
<dbReference type="PANTHER" id="PTHR48016:SF5">
    <property type="entry name" value="MITOGEN-ACTIVATED PROTEIN KINASE KINASE KINASE 5"/>
    <property type="match status" value="1"/>
</dbReference>
<organism evidence="6 7">
    <name type="scientific">Vanilla planifolia</name>
    <name type="common">Vanilla</name>
    <dbReference type="NCBI Taxonomy" id="51239"/>
    <lineage>
        <taxon>Eukaryota</taxon>
        <taxon>Viridiplantae</taxon>
        <taxon>Streptophyta</taxon>
        <taxon>Embryophyta</taxon>
        <taxon>Tracheophyta</taxon>
        <taxon>Spermatophyta</taxon>
        <taxon>Magnoliopsida</taxon>
        <taxon>Liliopsida</taxon>
        <taxon>Asparagales</taxon>
        <taxon>Orchidaceae</taxon>
        <taxon>Vanilloideae</taxon>
        <taxon>Vanilleae</taxon>
        <taxon>Vanilla</taxon>
    </lineage>
</organism>
<reference evidence="6 7" key="1">
    <citation type="journal article" date="2020" name="Nat. Food">
        <title>A phased Vanilla planifolia genome enables genetic improvement of flavour and production.</title>
        <authorList>
            <person name="Hasing T."/>
            <person name="Tang H."/>
            <person name="Brym M."/>
            <person name="Khazi F."/>
            <person name="Huang T."/>
            <person name="Chambers A.H."/>
        </authorList>
    </citation>
    <scope>NUCLEOTIDE SEQUENCE [LARGE SCALE GENOMIC DNA]</scope>
    <source>
        <tissue evidence="6">Leaf</tissue>
    </source>
</reference>
<dbReference type="AlphaFoldDB" id="A0A835Q683"/>
<comment type="caution">
    <text evidence="6">The sequence shown here is derived from an EMBL/GenBank/DDBJ whole genome shotgun (WGS) entry which is preliminary data.</text>
</comment>
<protein>
    <recommendedName>
        <fullName evidence="8">Protein kinase domain-containing protein</fullName>
    </recommendedName>
</protein>
<gene>
    <name evidence="6" type="ORF">HPP92_018715</name>
</gene>
<evidence type="ECO:0000313" key="6">
    <source>
        <dbReference type="EMBL" id="KAG0467135.1"/>
    </source>
</evidence>
<evidence type="ECO:0000256" key="5">
    <source>
        <dbReference type="ARBA" id="ARBA00022840"/>
    </source>
</evidence>
<dbReference type="GO" id="GO:0005737">
    <property type="term" value="C:cytoplasm"/>
    <property type="evidence" value="ECO:0007669"/>
    <property type="project" value="TreeGrafter"/>
</dbReference>
<dbReference type="GO" id="GO:0004709">
    <property type="term" value="F:MAP kinase kinase kinase activity"/>
    <property type="evidence" value="ECO:0007669"/>
    <property type="project" value="TreeGrafter"/>
</dbReference>
<dbReference type="PANTHER" id="PTHR48016">
    <property type="entry name" value="MAP KINASE KINASE KINASE SSK2-RELATED-RELATED"/>
    <property type="match status" value="1"/>
</dbReference>
<dbReference type="Gene3D" id="3.30.200.20">
    <property type="entry name" value="Phosphorylase Kinase, domain 1"/>
    <property type="match status" value="1"/>
</dbReference>
<keyword evidence="5" id="KW-0067">ATP-binding</keyword>
<accession>A0A835Q683</accession>
<dbReference type="EMBL" id="JADCNL010000009">
    <property type="protein sequence ID" value="KAG0467135.1"/>
    <property type="molecule type" value="Genomic_DNA"/>
</dbReference>
<dbReference type="Proteomes" id="UP000636800">
    <property type="component" value="Unassembled WGS sequence"/>
</dbReference>
<dbReference type="OrthoDB" id="1904536at2759"/>
<evidence type="ECO:0000256" key="1">
    <source>
        <dbReference type="ARBA" id="ARBA00006529"/>
    </source>
</evidence>
<sequence>MSSSPVLLPHLSPFRRPTTMGLPAAACRRVHGCRLPSPMGTMAAGAVERKMGNRLGCDFSVGLGTEVSGEMVRSQLEGVLAIIATGLENIDLPSKGYNFISLRKAIHNPDSVESLTFRLNIPTKSAPQVVSPSPVLGPRRLSNPDLSPLYSPAIKSTVLKSKNLGSKYNPDDPKSAECLKQLEQEIKVLSKLKHPNIVQYYGSELVF</sequence>
<dbReference type="InterPro" id="IPR050538">
    <property type="entry name" value="MAP_kinase_kinase_kinase"/>
</dbReference>
<keyword evidence="3" id="KW-0547">Nucleotide-binding</keyword>
<evidence type="ECO:0000256" key="2">
    <source>
        <dbReference type="ARBA" id="ARBA00022679"/>
    </source>
</evidence>
<keyword evidence="7" id="KW-1185">Reference proteome</keyword>
<evidence type="ECO:0008006" key="8">
    <source>
        <dbReference type="Google" id="ProtNLM"/>
    </source>
</evidence>
<name>A0A835Q683_VANPL</name>
<evidence type="ECO:0000313" key="7">
    <source>
        <dbReference type="Proteomes" id="UP000636800"/>
    </source>
</evidence>
<evidence type="ECO:0000256" key="3">
    <source>
        <dbReference type="ARBA" id="ARBA00022741"/>
    </source>
</evidence>
<keyword evidence="4" id="KW-0418">Kinase</keyword>
<comment type="similarity">
    <text evidence="1">Belongs to the protein kinase superfamily. STE Ser/Thr protein kinase family. MAP kinase kinase kinase subfamily.</text>
</comment>
<dbReference type="InterPro" id="IPR011009">
    <property type="entry name" value="Kinase-like_dom_sf"/>
</dbReference>
<proteinExistence type="inferred from homology"/>
<evidence type="ECO:0000256" key="4">
    <source>
        <dbReference type="ARBA" id="ARBA00022777"/>
    </source>
</evidence>
<dbReference type="SUPFAM" id="SSF56112">
    <property type="entry name" value="Protein kinase-like (PK-like)"/>
    <property type="match status" value="1"/>
</dbReference>